<keyword evidence="1" id="KW-0732">Signal</keyword>
<dbReference type="STRING" id="1227077.SAMN04515668_0234"/>
<dbReference type="GO" id="GO:0003824">
    <property type="term" value="F:catalytic activity"/>
    <property type="evidence" value="ECO:0007669"/>
    <property type="project" value="InterPro"/>
</dbReference>
<reference evidence="5" key="1">
    <citation type="submission" date="2016-10" db="EMBL/GenBank/DDBJ databases">
        <authorList>
            <person name="Varghese N."/>
            <person name="Submissions S."/>
        </authorList>
    </citation>
    <scope>NUCLEOTIDE SEQUENCE [LARGE SCALE GENOMIC DNA]</scope>
    <source>
        <strain evidence="5">OR362-8,ATCC BAA-1266,JCM 13504</strain>
    </source>
</reference>
<dbReference type="SUPFAM" id="SSF56219">
    <property type="entry name" value="DNase I-like"/>
    <property type="match status" value="1"/>
</dbReference>
<dbReference type="InterPro" id="IPR026444">
    <property type="entry name" value="Secre_tail"/>
</dbReference>
<accession>A0A1I5SXR8</accession>
<feature type="signal peptide" evidence="1">
    <location>
        <begin position="1"/>
        <end position="38"/>
    </location>
</feature>
<dbReference type="NCBIfam" id="TIGR04183">
    <property type="entry name" value="Por_Secre_tail"/>
    <property type="match status" value="1"/>
</dbReference>
<dbReference type="InterPro" id="IPR036691">
    <property type="entry name" value="Endo/exonu/phosph_ase_sf"/>
</dbReference>
<dbReference type="NCBIfam" id="NF038128">
    <property type="entry name" value="choice_anch_J"/>
    <property type="match status" value="1"/>
</dbReference>
<feature type="domain" description="Secretion system C-terminal sorting" evidence="3">
    <location>
        <begin position="953"/>
        <end position="1023"/>
    </location>
</feature>
<evidence type="ECO:0000259" key="2">
    <source>
        <dbReference type="Pfam" id="PF03372"/>
    </source>
</evidence>
<dbReference type="InterPro" id="IPR013783">
    <property type="entry name" value="Ig-like_fold"/>
</dbReference>
<feature type="chain" id="PRO_5011550297" evidence="1">
    <location>
        <begin position="39"/>
        <end position="1029"/>
    </location>
</feature>
<organism evidence="4 5">
    <name type="scientific">Hymenobacter arizonensis</name>
    <name type="common">Siccationidurans arizonensis</name>
    <dbReference type="NCBI Taxonomy" id="1227077"/>
    <lineage>
        <taxon>Bacteria</taxon>
        <taxon>Pseudomonadati</taxon>
        <taxon>Bacteroidota</taxon>
        <taxon>Cytophagia</taxon>
        <taxon>Cytophagales</taxon>
        <taxon>Hymenobacteraceae</taxon>
        <taxon>Hymenobacter</taxon>
    </lineage>
</organism>
<sequence>MLVLHKHSLFSIRMFKKVLLFGLASGLSLATLSARAQATLATSPYTETFDNLASGLPAGFGVYLGATASSLGTAPTSAQLILTQDANTAWTNTTGGFKNYASATGAPTDQATAPNRALGVRQTGNIGDPGAAFVFQAANTTGKTDFVLSFKLQSLDAASPRTTTWRVDYALGAAPTAFTSVGTGGSTGNSTLSNNTITVNFGSALDNQTGPVYIRIVTLTGSIGASNRPSSAIDDFSLTWSAPTSTTPALTVAPTALSFGGQNINTTSAARQYSLTGANLTGATTLTATGPFTVSKDNTTFGTTLSYTPADLTAAQTVYVKFAPTATGAATGSITHASTGATTRTVALTGTGTDPNQTVFDFATCTTALSNGWSQVSVTGPQVWGCTTFGRDPNNPTATTATPNGVQINGFASGNIENEDWFISPGFDLTTYNFPLFSFWSRTAFNGPALKLRVSTNYSGTGAPSAATWTELNVPFPTAGSDVWTQTANINLAAFKAARVHVAFVYTSTTSAAARWTLDDIVLTQSATAPAPTLFTSANRLAFGYQAVGTSADRTLTVSANDLTNDVTLTSSNANFTLSKDGTAFTPTLTLTRAEVNGTNKAVTVRFLPTTAATNVSGALAISTTGATSASVALTGDTYDPAKTLEVVTWNVEWFGSADPNLGPRDKELQRTNVASVMNLLRADVYALQEVVDTLRLRNLAAQISTTLGVPYGYKTSEFGSYSDDKNDPDYASAQKLSFIYRTDVLTNPSFTGLLRCTEAQNCPAYNPWASGRFPYLMSANVTLDGITKRVNFVVIHAKANATATSANDHARRKAGADLLKNLLDTSYANDNTLIVGDYNDVLEGTIATGVTPAVSSYNSFMQDVNYVPLTLPLAQAGLQSTAGFKTVIDNVIANRNMAQYYINGTAAIRTDVAATIPSYSSTTSDHYPVFTRFSFTSAPLRNKAAHTTTLGLYPNPVTNSVRLEVPETGANLSLQVYTTTGRLVYQGTGSVEQLNQQLNQRVGNLTAGLYMVRVIGAKQTYANRFQKQ</sequence>
<evidence type="ECO:0000256" key="1">
    <source>
        <dbReference type="SAM" id="SignalP"/>
    </source>
</evidence>
<dbReference type="Proteomes" id="UP000199029">
    <property type="component" value="Unassembled WGS sequence"/>
</dbReference>
<dbReference type="Gene3D" id="3.60.10.10">
    <property type="entry name" value="Endonuclease/exonuclease/phosphatase"/>
    <property type="match status" value="1"/>
</dbReference>
<evidence type="ECO:0000259" key="3">
    <source>
        <dbReference type="Pfam" id="PF18962"/>
    </source>
</evidence>
<dbReference type="Gene3D" id="2.60.40.10">
    <property type="entry name" value="Immunoglobulins"/>
    <property type="match status" value="1"/>
</dbReference>
<feature type="domain" description="Endonuclease/exonuclease/phosphatase" evidence="2">
    <location>
        <begin position="648"/>
        <end position="844"/>
    </location>
</feature>
<protein>
    <submittedName>
        <fullName evidence="4">Por secretion system C-terminal sorting domain-containing protein</fullName>
    </submittedName>
</protein>
<evidence type="ECO:0000313" key="4">
    <source>
        <dbReference type="EMBL" id="SFP75529.1"/>
    </source>
</evidence>
<dbReference type="InterPro" id="IPR005135">
    <property type="entry name" value="Endo/exonuclease/phosphatase"/>
</dbReference>
<proteinExistence type="predicted"/>
<dbReference type="Pfam" id="PF18962">
    <property type="entry name" value="Por_Secre_tail"/>
    <property type="match status" value="1"/>
</dbReference>
<dbReference type="Pfam" id="PF03372">
    <property type="entry name" value="Exo_endo_phos"/>
    <property type="match status" value="1"/>
</dbReference>
<gene>
    <name evidence="4" type="ORF">SAMN04515668_0234</name>
</gene>
<dbReference type="AlphaFoldDB" id="A0A1I5SXR8"/>
<dbReference type="EMBL" id="FOXS01000001">
    <property type="protein sequence ID" value="SFP75529.1"/>
    <property type="molecule type" value="Genomic_DNA"/>
</dbReference>
<keyword evidence="5" id="KW-1185">Reference proteome</keyword>
<name>A0A1I5SXR8_HYMAR</name>
<evidence type="ECO:0000313" key="5">
    <source>
        <dbReference type="Proteomes" id="UP000199029"/>
    </source>
</evidence>
<dbReference type="OrthoDB" id="5500612at2"/>